<evidence type="ECO:0000313" key="3">
    <source>
        <dbReference type="Proteomes" id="UP000308197"/>
    </source>
</evidence>
<dbReference type="InterPro" id="IPR041078">
    <property type="entry name" value="Plavaka"/>
</dbReference>
<feature type="region of interest" description="Disordered" evidence="1">
    <location>
        <begin position="612"/>
        <end position="656"/>
    </location>
</feature>
<name>A0A5C3NTN7_9APHY</name>
<keyword evidence="3" id="KW-1185">Reference proteome</keyword>
<gene>
    <name evidence="2" type="ORF">K466DRAFT_505679</name>
</gene>
<accession>A0A5C3NTN7</accession>
<dbReference type="InParanoid" id="A0A5C3NTN7"/>
<dbReference type="EMBL" id="ML212058">
    <property type="protein sequence ID" value="TFK79370.1"/>
    <property type="molecule type" value="Genomic_DNA"/>
</dbReference>
<organism evidence="2 3">
    <name type="scientific">Polyporus arcularius HHB13444</name>
    <dbReference type="NCBI Taxonomy" id="1314778"/>
    <lineage>
        <taxon>Eukaryota</taxon>
        <taxon>Fungi</taxon>
        <taxon>Dikarya</taxon>
        <taxon>Basidiomycota</taxon>
        <taxon>Agaricomycotina</taxon>
        <taxon>Agaricomycetes</taxon>
        <taxon>Polyporales</taxon>
        <taxon>Polyporaceae</taxon>
        <taxon>Polyporus</taxon>
    </lineage>
</organism>
<proteinExistence type="predicted"/>
<evidence type="ECO:0000256" key="1">
    <source>
        <dbReference type="SAM" id="MobiDB-lite"/>
    </source>
</evidence>
<evidence type="ECO:0000313" key="2">
    <source>
        <dbReference type="EMBL" id="TFK79370.1"/>
    </source>
</evidence>
<dbReference type="Proteomes" id="UP000308197">
    <property type="component" value="Unassembled WGS sequence"/>
</dbReference>
<feature type="compositionally biased region" description="Basic residues" evidence="1">
    <location>
        <begin position="619"/>
        <end position="630"/>
    </location>
</feature>
<dbReference type="STRING" id="1314778.A0A5C3NTN7"/>
<feature type="region of interest" description="Disordered" evidence="1">
    <location>
        <begin position="692"/>
        <end position="722"/>
    </location>
</feature>
<feature type="compositionally biased region" description="Basic residues" evidence="1">
    <location>
        <begin position="703"/>
        <end position="716"/>
    </location>
</feature>
<sequence length="1058" mass="120155">MPNIFRLTREYTTQNFPTHDPDEKVHLASILDEKLSPSDRNSSGLPVTTPSYYPYPNWSSFRLGTWFWNNSTMSQSSFQELLEVLADPEFDCADLGGINWKVINEKLASGESQPPGDIVADDSLDNWQESQITISVPIHSRAKQPGPFEYEATTLCHRSILSAIRTKITDPEGFANFHLEPYRILWQPGRASRTIRVHGELYTSDAFIDAHEELQRSPPEPQCELQRVIVGLIFASDVTHISDYGYEKLWPLYLSFGNESKYRRSEESCRAFEHIAYFEVLPGAFKDAASEHFGKHRKIPSAFMTHCNREMFHAQWDILLDDDFVEAYNHGIVILCPDGVKRRFYPRIFIYIADYPEKVTISSIRTLGNCPCPRCRIRFDKIYLLGKDHDRAERVRLARKDDDARRLAVKHARNLIYEQNYAVDSSKVEAYMTPQSIVPTKNAFSSKLSSTSDELASGQFDIFDVLAVDLMHEFDLGVWRSVLIHLLRLMDAIDERLKIEFDRSRCRLLPPFGRDIIRRIYTNRSELAKMTAHEYGELLKCSIPLFEGMLPHPHNNRIMKLLFCLAYWYGLAGLHLHTDDTVDLLDESTTALGERLRQFKAKTCDQYVTRELKRETDKRKRQAAAKKAKGGKADPKKAKGKGKAKATSEAADDAAADDEPKLKTFNGCTSKIHALGDYVPFIRKIGTTDSYTSRAPEREHRVSKTRAKRTSGKKVSRSVGKIERRHRTLRTIRIAVKSNRLLHSDPASDDISLHYNIGKTENNPVCLPLWLSRNASDPAVTNFFPKLRTHLTPRILSVVKAESEADLAASGGDEALPSGPEGLEPYVLIKNDRIFHHKLLWLNFTTYDVRRAQDIINPATANCNIMLLDSTTPSDAPPAASGRFLYGRVLGTYHANVMYTGPGMLDYKARRLDFLWVRWYRVLRPGNFAKDEMPLVSFYPMNSEHAFGFVDPADVLRACHVIPRFSTGTLHPQDHGMSRCAKDHDDYRTYYVGSFSDRDLMMRYHWGMGVGHAHAHDLPDGYAPGESNAILAELEQTVLGDAEGQSASGECSVAKSKF</sequence>
<reference evidence="2 3" key="1">
    <citation type="journal article" date="2019" name="Nat. Ecol. Evol.">
        <title>Megaphylogeny resolves global patterns of mushroom evolution.</title>
        <authorList>
            <person name="Varga T."/>
            <person name="Krizsan K."/>
            <person name="Foldi C."/>
            <person name="Dima B."/>
            <person name="Sanchez-Garcia M."/>
            <person name="Sanchez-Ramirez S."/>
            <person name="Szollosi G.J."/>
            <person name="Szarkandi J.G."/>
            <person name="Papp V."/>
            <person name="Albert L."/>
            <person name="Andreopoulos W."/>
            <person name="Angelini C."/>
            <person name="Antonin V."/>
            <person name="Barry K.W."/>
            <person name="Bougher N.L."/>
            <person name="Buchanan P."/>
            <person name="Buyck B."/>
            <person name="Bense V."/>
            <person name="Catcheside P."/>
            <person name="Chovatia M."/>
            <person name="Cooper J."/>
            <person name="Damon W."/>
            <person name="Desjardin D."/>
            <person name="Finy P."/>
            <person name="Geml J."/>
            <person name="Haridas S."/>
            <person name="Hughes K."/>
            <person name="Justo A."/>
            <person name="Karasinski D."/>
            <person name="Kautmanova I."/>
            <person name="Kiss B."/>
            <person name="Kocsube S."/>
            <person name="Kotiranta H."/>
            <person name="LaButti K.M."/>
            <person name="Lechner B.E."/>
            <person name="Liimatainen K."/>
            <person name="Lipzen A."/>
            <person name="Lukacs Z."/>
            <person name="Mihaltcheva S."/>
            <person name="Morgado L.N."/>
            <person name="Niskanen T."/>
            <person name="Noordeloos M.E."/>
            <person name="Ohm R.A."/>
            <person name="Ortiz-Santana B."/>
            <person name="Ovrebo C."/>
            <person name="Racz N."/>
            <person name="Riley R."/>
            <person name="Savchenko A."/>
            <person name="Shiryaev A."/>
            <person name="Soop K."/>
            <person name="Spirin V."/>
            <person name="Szebenyi C."/>
            <person name="Tomsovsky M."/>
            <person name="Tulloss R.E."/>
            <person name="Uehling J."/>
            <person name="Grigoriev I.V."/>
            <person name="Vagvolgyi C."/>
            <person name="Papp T."/>
            <person name="Martin F.M."/>
            <person name="Miettinen O."/>
            <person name="Hibbett D.S."/>
            <person name="Nagy L.G."/>
        </authorList>
    </citation>
    <scope>NUCLEOTIDE SEQUENCE [LARGE SCALE GENOMIC DNA]</scope>
    <source>
        <strain evidence="2 3">HHB13444</strain>
    </source>
</reference>
<protein>
    <submittedName>
        <fullName evidence="2">Uncharacterized protein</fullName>
    </submittedName>
</protein>
<dbReference type="AlphaFoldDB" id="A0A5C3NTN7"/>
<dbReference type="Pfam" id="PF18759">
    <property type="entry name" value="Plavaka"/>
    <property type="match status" value="1"/>
</dbReference>